<evidence type="ECO:0000313" key="3">
    <source>
        <dbReference type="Proteomes" id="UP001324634"/>
    </source>
</evidence>
<dbReference type="KEGG" id="psti:SOO65_14080"/>
<protein>
    <submittedName>
        <fullName evidence="2">Uncharacterized protein</fullName>
    </submittedName>
</protein>
<feature type="signal peptide" evidence="1">
    <location>
        <begin position="1"/>
        <end position="16"/>
    </location>
</feature>
<dbReference type="Proteomes" id="UP001324634">
    <property type="component" value="Chromosome"/>
</dbReference>
<dbReference type="EMBL" id="CP139487">
    <property type="protein sequence ID" value="WPU63819.1"/>
    <property type="molecule type" value="Genomic_DNA"/>
</dbReference>
<dbReference type="AlphaFoldDB" id="A0AAX4HLL2"/>
<dbReference type="RefSeq" id="WP_321391274.1">
    <property type="nucleotide sequence ID" value="NZ_CP139487.1"/>
</dbReference>
<proteinExistence type="predicted"/>
<feature type="chain" id="PRO_5043567753" evidence="1">
    <location>
        <begin position="17"/>
        <end position="366"/>
    </location>
</feature>
<evidence type="ECO:0000256" key="1">
    <source>
        <dbReference type="SAM" id="SignalP"/>
    </source>
</evidence>
<organism evidence="2 3">
    <name type="scientific">Peredibacter starrii</name>
    <dbReference type="NCBI Taxonomy" id="28202"/>
    <lineage>
        <taxon>Bacteria</taxon>
        <taxon>Pseudomonadati</taxon>
        <taxon>Bdellovibrionota</taxon>
        <taxon>Bacteriovoracia</taxon>
        <taxon>Bacteriovoracales</taxon>
        <taxon>Bacteriovoracaceae</taxon>
        <taxon>Peredibacter</taxon>
    </lineage>
</organism>
<sequence length="366" mass="41374">MKYLIPLMLFSHTALAAFSKPELLARLSDVQAWNAPDNTWCFTSEPAILNDQVYLSCFDVDGYFMGQFGKGFKMISRAEPDNMNSLPQASFGKVTWYEFNEMDIVRSYEFTGALKKIELNTLGPRSESKDSFYPISGDSWFFRVKGDAPEIMIWKNGEVTPFFNPSAAYIYTPQVGPRGEIAFKTRDGDYNETSPDRLWQYTGSWKVILEDKEANPSSPWKTIRHQLAVEGNRVVALADDGKGEALLLIENGNVRVLARAGKELSRFDYFTPKMRGGTIAVRGEDFQKRKVLYVYDEQGFRPLLTQGDIVHTDKGPARVHYKDQNALFYGSPGIDERGSVVQQATLTDPDFPSTLIGIGIIKFRKE</sequence>
<reference evidence="2 3" key="1">
    <citation type="submission" date="2023-11" db="EMBL/GenBank/DDBJ databases">
        <title>Peredibacter starrii A3.12.</title>
        <authorList>
            <person name="Mitchell R.J."/>
        </authorList>
    </citation>
    <scope>NUCLEOTIDE SEQUENCE [LARGE SCALE GENOMIC DNA]</scope>
    <source>
        <strain evidence="2 3">A3.12</strain>
    </source>
</reference>
<name>A0AAX4HLL2_9BACT</name>
<keyword evidence="3" id="KW-1185">Reference proteome</keyword>
<gene>
    <name evidence="2" type="ORF">SOO65_14080</name>
</gene>
<keyword evidence="1" id="KW-0732">Signal</keyword>
<accession>A0AAX4HLL2</accession>
<evidence type="ECO:0000313" key="2">
    <source>
        <dbReference type="EMBL" id="WPU63819.1"/>
    </source>
</evidence>